<dbReference type="Proteomes" id="UP000199079">
    <property type="component" value="Unassembled WGS sequence"/>
</dbReference>
<dbReference type="OrthoDB" id="202386at2157"/>
<evidence type="ECO:0000313" key="1">
    <source>
        <dbReference type="EMBL" id="SDY63113.1"/>
    </source>
</evidence>
<sequence length="135" mass="15964">MAEFRRAGDERVNVFVVDDVHLFKHFFDDDEVFDRLKRYYNNHQYRFEVPANEFEELREFLEDHGYGLVDVDVTEEFVVVVKKYTDHPDNIFKESVVQRTVNGYNCFLMTDQSAVENAVQQGAIRLTQTDLANPF</sequence>
<dbReference type="RefSeq" id="WP_092733605.1">
    <property type="nucleotide sequence ID" value="NZ_FNPC01000007.1"/>
</dbReference>
<evidence type="ECO:0000313" key="2">
    <source>
        <dbReference type="Proteomes" id="UP000199079"/>
    </source>
</evidence>
<reference evidence="2" key="1">
    <citation type="submission" date="2016-10" db="EMBL/GenBank/DDBJ databases">
        <authorList>
            <person name="Varghese N."/>
            <person name="Submissions S."/>
        </authorList>
    </citation>
    <scope>NUCLEOTIDE SEQUENCE [LARGE SCALE GENOMIC DNA]</scope>
    <source>
        <strain evidence="2">DC30,IBRC 10041,KCTC 4046</strain>
    </source>
</reference>
<gene>
    <name evidence="1" type="ORF">SAMN05216564_10760</name>
</gene>
<dbReference type="EMBL" id="FNPC01000007">
    <property type="protein sequence ID" value="SDY63113.1"/>
    <property type="molecule type" value="Genomic_DNA"/>
</dbReference>
<protein>
    <submittedName>
        <fullName evidence="1">Uncharacterized protein</fullName>
    </submittedName>
</protein>
<name>A0A1H3LFD7_9EURY</name>
<organism evidence="1 2">
    <name type="scientific">Halopenitus persicus</name>
    <dbReference type="NCBI Taxonomy" id="1048396"/>
    <lineage>
        <taxon>Archaea</taxon>
        <taxon>Methanobacteriati</taxon>
        <taxon>Methanobacteriota</taxon>
        <taxon>Stenosarchaea group</taxon>
        <taxon>Halobacteria</taxon>
        <taxon>Halobacteriales</taxon>
        <taxon>Haloferacaceae</taxon>
        <taxon>Halopenitus</taxon>
    </lineage>
</organism>
<accession>A0A1H3LFD7</accession>
<keyword evidence="2" id="KW-1185">Reference proteome</keyword>
<proteinExistence type="predicted"/>
<dbReference type="AlphaFoldDB" id="A0A1H3LFD7"/>